<keyword evidence="2" id="KW-0238">DNA-binding</keyword>
<evidence type="ECO:0000256" key="1">
    <source>
        <dbReference type="ARBA" id="ARBA00023015"/>
    </source>
</evidence>
<dbReference type="GO" id="GO:0003700">
    <property type="term" value="F:DNA-binding transcription factor activity"/>
    <property type="evidence" value="ECO:0007669"/>
    <property type="project" value="InterPro"/>
</dbReference>
<dbReference type="AlphaFoldDB" id="A0A7W9W2C7"/>
<protein>
    <submittedName>
        <fullName evidence="5">DeoR family myo-inositol catabolism operon transcriptional repressor</fullName>
    </submittedName>
</protein>
<evidence type="ECO:0000259" key="4">
    <source>
        <dbReference type="PROSITE" id="PS51000"/>
    </source>
</evidence>
<evidence type="ECO:0000256" key="2">
    <source>
        <dbReference type="ARBA" id="ARBA00023125"/>
    </source>
</evidence>
<accession>A0A7W9W2C7</accession>
<evidence type="ECO:0000313" key="5">
    <source>
        <dbReference type="EMBL" id="MBB6040789.1"/>
    </source>
</evidence>
<evidence type="ECO:0000313" key="6">
    <source>
        <dbReference type="Proteomes" id="UP000522163"/>
    </source>
</evidence>
<dbReference type="GeneID" id="85014311"/>
<dbReference type="InterPro" id="IPR014036">
    <property type="entry name" value="DeoR-like_C"/>
</dbReference>
<dbReference type="SMART" id="SM00420">
    <property type="entry name" value="HTH_DEOR"/>
    <property type="match status" value="1"/>
</dbReference>
<dbReference type="SUPFAM" id="SSF46785">
    <property type="entry name" value="Winged helix' DNA-binding domain"/>
    <property type="match status" value="1"/>
</dbReference>
<organism evidence="5 6">
    <name type="scientific">Oribacterium sinus</name>
    <dbReference type="NCBI Taxonomy" id="237576"/>
    <lineage>
        <taxon>Bacteria</taxon>
        <taxon>Bacillati</taxon>
        <taxon>Bacillota</taxon>
        <taxon>Clostridia</taxon>
        <taxon>Lachnospirales</taxon>
        <taxon>Lachnospiraceae</taxon>
        <taxon>Oribacterium</taxon>
    </lineage>
</organism>
<dbReference type="SUPFAM" id="SSF100950">
    <property type="entry name" value="NagB/RpiA/CoA transferase-like"/>
    <property type="match status" value="1"/>
</dbReference>
<reference evidence="5 6" key="1">
    <citation type="submission" date="2020-08" db="EMBL/GenBank/DDBJ databases">
        <title>Genomic Encyclopedia of Type Strains, Phase IV (KMG-IV): sequencing the most valuable type-strain genomes for metagenomic binning, comparative biology and taxonomic classification.</title>
        <authorList>
            <person name="Goeker M."/>
        </authorList>
    </citation>
    <scope>NUCLEOTIDE SEQUENCE [LARGE SCALE GENOMIC DNA]</scope>
    <source>
        <strain evidence="5 6">DSM 17245</strain>
    </source>
</reference>
<keyword evidence="3" id="KW-0804">Transcription</keyword>
<name>A0A7W9W2C7_9FIRM</name>
<dbReference type="InterPro" id="IPR018356">
    <property type="entry name" value="Tscrpt_reg_HTH_DeoR_CS"/>
</dbReference>
<dbReference type="InterPro" id="IPR037171">
    <property type="entry name" value="NagB/RpiA_transferase-like"/>
</dbReference>
<dbReference type="InterPro" id="IPR001034">
    <property type="entry name" value="DeoR_HTH"/>
</dbReference>
<dbReference type="InterPro" id="IPR036390">
    <property type="entry name" value="WH_DNA-bd_sf"/>
</dbReference>
<keyword evidence="1" id="KW-0805">Transcription regulation</keyword>
<dbReference type="RefSeq" id="WP_183683177.1">
    <property type="nucleotide sequence ID" value="NZ_JACHHH010000003.1"/>
</dbReference>
<dbReference type="PROSITE" id="PS00894">
    <property type="entry name" value="HTH_DEOR_1"/>
    <property type="match status" value="1"/>
</dbReference>
<feature type="domain" description="HTH deoR-type" evidence="4">
    <location>
        <begin position="2"/>
        <end position="57"/>
    </location>
</feature>
<dbReference type="SMART" id="SM01134">
    <property type="entry name" value="DeoRC"/>
    <property type="match status" value="1"/>
</dbReference>
<dbReference type="PANTHER" id="PTHR30363:SF60">
    <property type="entry name" value="HTH-TYPE TRANSCRIPTIONAL REGULATOR IOLR"/>
    <property type="match status" value="1"/>
</dbReference>
<dbReference type="PANTHER" id="PTHR30363">
    <property type="entry name" value="HTH-TYPE TRANSCRIPTIONAL REGULATOR SRLR-RELATED"/>
    <property type="match status" value="1"/>
</dbReference>
<proteinExistence type="predicted"/>
<dbReference type="PROSITE" id="PS51000">
    <property type="entry name" value="HTH_DEOR_2"/>
    <property type="match status" value="1"/>
</dbReference>
<dbReference type="Proteomes" id="UP000522163">
    <property type="component" value="Unassembled WGS sequence"/>
</dbReference>
<dbReference type="Pfam" id="PF00455">
    <property type="entry name" value="DeoRC"/>
    <property type="match status" value="1"/>
</dbReference>
<comment type="caution">
    <text evidence="5">The sequence shown here is derived from an EMBL/GenBank/DDBJ whole genome shotgun (WGS) entry which is preliminary data.</text>
</comment>
<dbReference type="Gene3D" id="3.40.50.1360">
    <property type="match status" value="1"/>
</dbReference>
<evidence type="ECO:0000256" key="3">
    <source>
        <dbReference type="ARBA" id="ARBA00023163"/>
    </source>
</evidence>
<dbReference type="GO" id="GO:0003677">
    <property type="term" value="F:DNA binding"/>
    <property type="evidence" value="ECO:0007669"/>
    <property type="project" value="UniProtKB-KW"/>
</dbReference>
<dbReference type="EMBL" id="JACHHH010000003">
    <property type="protein sequence ID" value="MBB6040789.1"/>
    <property type="molecule type" value="Genomic_DNA"/>
</dbReference>
<dbReference type="Pfam" id="PF08220">
    <property type="entry name" value="HTH_DeoR"/>
    <property type="match status" value="1"/>
</dbReference>
<gene>
    <name evidence="5" type="ORF">HNQ46_000752</name>
</gene>
<sequence>MRDKRLDDMEEYILSQKDSSLDELCAKYQISKNTVRRDIEELLLRGNIKKVYGGVKAKENAGKQVELSAFSERNISHKEEKEKICKSAGELVKEGDTIFIDTGSSCVNLVKYIGHVSCMIITNSLRVAYMAKDYPGLQLLMLPGSLRRETMSFVGLETVEQLRIYNIDQAFMAATGVSLQKGMTNASAYEYNIKKEVLERSRIKNLMVDHSKFGKTALYTFGDFQDFDCLITDTCPPEDYVEMLGKNHVKLLY</sequence>
<dbReference type="InterPro" id="IPR050313">
    <property type="entry name" value="Carb_Metab_HTH_regulators"/>
</dbReference>